<keyword evidence="6 9" id="KW-1133">Transmembrane helix</keyword>
<dbReference type="STRING" id="756272.Plabr_2012"/>
<feature type="transmembrane region" description="Helical" evidence="9">
    <location>
        <begin position="115"/>
        <end position="138"/>
    </location>
</feature>
<dbReference type="GO" id="GO:0009306">
    <property type="term" value="P:protein secretion"/>
    <property type="evidence" value="ECO:0007669"/>
    <property type="project" value="InterPro"/>
</dbReference>
<evidence type="ECO:0000256" key="7">
    <source>
        <dbReference type="ARBA" id="ARBA00023010"/>
    </source>
</evidence>
<keyword evidence="3" id="KW-1003">Cell membrane</keyword>
<reference evidence="11" key="1">
    <citation type="submission" date="2011-02" db="EMBL/GenBank/DDBJ databases">
        <title>The complete genome of Planctomyces brasiliensis DSM 5305.</title>
        <authorList>
            <person name="Lucas S."/>
            <person name="Copeland A."/>
            <person name="Lapidus A."/>
            <person name="Bruce D."/>
            <person name="Goodwin L."/>
            <person name="Pitluck S."/>
            <person name="Kyrpides N."/>
            <person name="Mavromatis K."/>
            <person name="Pagani I."/>
            <person name="Ivanova N."/>
            <person name="Ovchinnikova G."/>
            <person name="Lu M."/>
            <person name="Detter J.C."/>
            <person name="Han C."/>
            <person name="Land M."/>
            <person name="Hauser L."/>
            <person name="Markowitz V."/>
            <person name="Cheng J.-F."/>
            <person name="Hugenholtz P."/>
            <person name="Woyke T."/>
            <person name="Wu D."/>
            <person name="Tindall B."/>
            <person name="Pomrenke H.G."/>
            <person name="Brambilla E."/>
            <person name="Klenk H.-P."/>
            <person name="Eisen J.A."/>
        </authorList>
    </citation>
    <scope>NUCLEOTIDE SEQUENCE [LARGE SCALE GENOMIC DNA]</scope>
    <source>
        <strain evidence="11">ATCC 49424 / DSM 5305 / JCM 21570 / NBRC 103401 / IFAM 1448</strain>
    </source>
</reference>
<evidence type="ECO:0000256" key="1">
    <source>
        <dbReference type="ARBA" id="ARBA00004370"/>
    </source>
</evidence>
<comment type="subcellular location">
    <subcellularLocation>
        <location evidence="1">Membrane</location>
    </subcellularLocation>
</comment>
<dbReference type="Proteomes" id="UP000006860">
    <property type="component" value="Chromosome"/>
</dbReference>
<organism evidence="10 11">
    <name type="scientific">Rubinisphaera brasiliensis (strain ATCC 49424 / DSM 5305 / JCM 21570 / IAM 15109 / NBRC 103401 / IFAM 1448)</name>
    <name type="common">Planctomyces brasiliensis</name>
    <dbReference type="NCBI Taxonomy" id="756272"/>
    <lineage>
        <taxon>Bacteria</taxon>
        <taxon>Pseudomonadati</taxon>
        <taxon>Planctomycetota</taxon>
        <taxon>Planctomycetia</taxon>
        <taxon>Planctomycetales</taxon>
        <taxon>Planctomycetaceae</taxon>
        <taxon>Rubinisphaera</taxon>
    </lineage>
</organism>
<dbReference type="PROSITE" id="PS01067">
    <property type="entry name" value="SECE_SEC61G"/>
    <property type="match status" value="1"/>
</dbReference>
<keyword evidence="2" id="KW-0813">Transport</keyword>
<dbReference type="PANTHER" id="PTHR33910:SF1">
    <property type="entry name" value="PROTEIN TRANSLOCASE SUBUNIT SECE"/>
    <property type="match status" value="1"/>
</dbReference>
<dbReference type="GO" id="GO:0005886">
    <property type="term" value="C:plasma membrane"/>
    <property type="evidence" value="ECO:0007669"/>
    <property type="project" value="TreeGrafter"/>
</dbReference>
<name>F0SII8_RUBBR</name>
<evidence type="ECO:0000256" key="9">
    <source>
        <dbReference type="SAM" id="Phobius"/>
    </source>
</evidence>
<dbReference type="eggNOG" id="COG0690">
    <property type="taxonomic scope" value="Bacteria"/>
</dbReference>
<dbReference type="PANTHER" id="PTHR33910">
    <property type="entry name" value="PROTEIN TRANSLOCASE SUBUNIT SECE"/>
    <property type="match status" value="1"/>
</dbReference>
<dbReference type="InterPro" id="IPR001901">
    <property type="entry name" value="Translocase_SecE/Sec61-g"/>
</dbReference>
<evidence type="ECO:0000256" key="4">
    <source>
        <dbReference type="ARBA" id="ARBA00022692"/>
    </source>
</evidence>
<dbReference type="InterPro" id="IPR038379">
    <property type="entry name" value="SecE_sf"/>
</dbReference>
<keyword evidence="4 9" id="KW-0812">Transmembrane</keyword>
<keyword evidence="8 9" id="KW-0472">Membrane</keyword>
<dbReference type="KEGG" id="pbs:Plabr_2012"/>
<dbReference type="AlphaFoldDB" id="F0SII8"/>
<dbReference type="GO" id="GO:0006605">
    <property type="term" value="P:protein targeting"/>
    <property type="evidence" value="ECO:0007669"/>
    <property type="project" value="InterPro"/>
</dbReference>
<dbReference type="Gene3D" id="1.20.5.1030">
    <property type="entry name" value="Preprotein translocase secy subunit"/>
    <property type="match status" value="1"/>
</dbReference>
<evidence type="ECO:0000256" key="8">
    <source>
        <dbReference type="ARBA" id="ARBA00023136"/>
    </source>
</evidence>
<protein>
    <submittedName>
        <fullName evidence="10">Preprotein translocase, SecE subunit</fullName>
    </submittedName>
</protein>
<dbReference type="NCBIfam" id="TIGR00964">
    <property type="entry name" value="secE_bact"/>
    <property type="match status" value="1"/>
</dbReference>
<evidence type="ECO:0000256" key="2">
    <source>
        <dbReference type="ARBA" id="ARBA00022448"/>
    </source>
</evidence>
<evidence type="ECO:0000313" key="10">
    <source>
        <dbReference type="EMBL" id="ADY59616.1"/>
    </source>
</evidence>
<keyword evidence="5" id="KW-0653">Protein transport</keyword>
<dbReference type="InterPro" id="IPR005807">
    <property type="entry name" value="SecE_bac"/>
</dbReference>
<gene>
    <name evidence="10" type="ordered locus">Plabr_2012</name>
</gene>
<evidence type="ECO:0000256" key="5">
    <source>
        <dbReference type="ARBA" id="ARBA00022927"/>
    </source>
</evidence>
<evidence type="ECO:0000256" key="3">
    <source>
        <dbReference type="ARBA" id="ARBA00022475"/>
    </source>
</evidence>
<dbReference type="GO" id="GO:0043952">
    <property type="term" value="P:protein transport by the Sec complex"/>
    <property type="evidence" value="ECO:0007669"/>
    <property type="project" value="TreeGrafter"/>
</dbReference>
<keyword evidence="7" id="KW-0811">Translocation</keyword>
<sequence>MVNSMAKSKASSGLLSELFSVGLYKRSQGQRVRQITGIAIAVIFLVGAWSLSVNVLGNASEPLRVGLPTAIAVLGCWLAYRIVNYPPAADFMIGVQSEMDKVSWPTWPQLWRATVVVLVVMVVLAASLFLFDIIWRFVFTKVGFLRM</sequence>
<feature type="transmembrane region" description="Helical" evidence="9">
    <location>
        <begin position="35"/>
        <end position="53"/>
    </location>
</feature>
<dbReference type="GO" id="GO:0008320">
    <property type="term" value="F:protein transmembrane transporter activity"/>
    <property type="evidence" value="ECO:0007669"/>
    <property type="project" value="InterPro"/>
</dbReference>
<accession>F0SII8</accession>
<dbReference type="HOGENOM" id="CLU_129315_0_0_0"/>
<evidence type="ECO:0000256" key="6">
    <source>
        <dbReference type="ARBA" id="ARBA00022989"/>
    </source>
</evidence>
<proteinExistence type="predicted"/>
<evidence type="ECO:0000313" key="11">
    <source>
        <dbReference type="Proteomes" id="UP000006860"/>
    </source>
</evidence>
<keyword evidence="11" id="KW-1185">Reference proteome</keyword>
<dbReference type="EMBL" id="CP002546">
    <property type="protein sequence ID" value="ADY59616.1"/>
    <property type="molecule type" value="Genomic_DNA"/>
</dbReference>
<dbReference type="Pfam" id="PF00584">
    <property type="entry name" value="SecE"/>
    <property type="match status" value="1"/>
</dbReference>
<dbReference type="GO" id="GO:0006886">
    <property type="term" value="P:intracellular protein transport"/>
    <property type="evidence" value="ECO:0007669"/>
    <property type="project" value="InterPro"/>
</dbReference>